<gene>
    <name evidence="2" type="ORF">QWZ16_19500</name>
</gene>
<protein>
    <submittedName>
        <fullName evidence="2">DUF6484 domain-containing protein</fullName>
    </submittedName>
</protein>
<evidence type="ECO:0000259" key="1">
    <source>
        <dbReference type="Pfam" id="PF20093"/>
    </source>
</evidence>
<proteinExistence type="predicted"/>
<dbReference type="Pfam" id="PF20093">
    <property type="entry name" value="DUF6484"/>
    <property type="match status" value="1"/>
</dbReference>
<dbReference type="EMBL" id="JAUFQC010000027">
    <property type="protein sequence ID" value="MDN3611786.1"/>
    <property type="molecule type" value="Genomic_DNA"/>
</dbReference>
<dbReference type="RefSeq" id="WP_076590300.1">
    <property type="nucleotide sequence ID" value="NZ_JABEYA020000008.1"/>
</dbReference>
<reference evidence="3" key="1">
    <citation type="journal article" date="2019" name="Int. J. Syst. Evol. Microbiol.">
        <title>The Global Catalogue of Microorganisms (GCM) 10K type strain sequencing project: providing services to taxonomists for standard genome sequencing and annotation.</title>
        <authorList>
            <consortium name="The Broad Institute Genomics Platform"/>
            <consortium name="The Broad Institute Genome Sequencing Center for Infectious Disease"/>
            <person name="Wu L."/>
            <person name="Ma J."/>
        </authorList>
    </citation>
    <scope>NUCLEOTIDE SEQUENCE [LARGE SCALE GENOMIC DNA]</scope>
    <source>
        <strain evidence="3">CECT 7398</strain>
    </source>
</reference>
<dbReference type="InterPro" id="IPR045506">
    <property type="entry name" value="DUF6484"/>
</dbReference>
<evidence type="ECO:0000313" key="3">
    <source>
        <dbReference type="Proteomes" id="UP001238540"/>
    </source>
</evidence>
<organism evidence="2 3">
    <name type="scientific">Vibrio ostreicida</name>
    <dbReference type="NCBI Taxonomy" id="526588"/>
    <lineage>
        <taxon>Bacteria</taxon>
        <taxon>Pseudomonadati</taxon>
        <taxon>Pseudomonadota</taxon>
        <taxon>Gammaproteobacteria</taxon>
        <taxon>Vibrionales</taxon>
        <taxon>Vibrionaceae</taxon>
        <taxon>Vibrio</taxon>
    </lineage>
</organism>
<feature type="domain" description="DUF6484" evidence="1">
    <location>
        <begin position="26"/>
        <end position="90"/>
    </location>
</feature>
<comment type="caution">
    <text evidence="2">The sequence shown here is derived from an EMBL/GenBank/DDBJ whole genome shotgun (WGS) entry which is preliminary data.</text>
</comment>
<evidence type="ECO:0000313" key="2">
    <source>
        <dbReference type="EMBL" id="MDN3611786.1"/>
    </source>
</evidence>
<dbReference type="Proteomes" id="UP001238540">
    <property type="component" value="Unassembled WGS sequence"/>
</dbReference>
<sequence length="160" mass="17893">MKQEQYLVEFEHQQQAEQSACLSRFGTIVGFDGKLDSVRVDFEGNPFDQPLSARLGRLFKASEIQFALDNQLQCRINFVGGDISLPIVTDVFYSMLQEEQDIVFRAKSMRFETSQEVTLASGDTQISLNGRDGRVTTKAKYVTSQADKAQKIQGATVAIN</sequence>
<name>A0ABT8BXA2_9VIBR</name>
<accession>A0ABT8BXA2</accession>
<keyword evidence="3" id="KW-1185">Reference proteome</keyword>